<evidence type="ECO:0000256" key="1">
    <source>
        <dbReference type="SAM" id="MobiDB-lite"/>
    </source>
</evidence>
<dbReference type="Proteomes" id="UP000815325">
    <property type="component" value="Unassembled WGS sequence"/>
</dbReference>
<evidence type="ECO:0000313" key="3">
    <source>
        <dbReference type="Proteomes" id="UP000815325"/>
    </source>
</evidence>
<protein>
    <recommendedName>
        <fullName evidence="4">General transcription factor 3C polypeptide 3</fullName>
    </recommendedName>
</protein>
<reference evidence="2" key="1">
    <citation type="submission" date="2017-08" db="EMBL/GenBank/DDBJ databases">
        <authorList>
            <person name="Polle J.E."/>
            <person name="Barry K."/>
            <person name="Cushman J."/>
            <person name="Schmutz J."/>
            <person name="Tran D."/>
            <person name="Hathwaick L.T."/>
            <person name="Yim W.C."/>
            <person name="Jenkins J."/>
            <person name="Mckie-Krisberg Z.M."/>
            <person name="Prochnik S."/>
            <person name="Lindquist E."/>
            <person name="Dockter R.B."/>
            <person name="Adam C."/>
            <person name="Molina H."/>
            <person name="Bunkerborg J."/>
            <person name="Jin E."/>
            <person name="Buchheim M."/>
            <person name="Magnuson J."/>
        </authorList>
    </citation>
    <scope>NUCLEOTIDE SEQUENCE</scope>
    <source>
        <strain evidence="2">CCAP 19/18</strain>
    </source>
</reference>
<comment type="caution">
    <text evidence="2">The sequence shown here is derived from an EMBL/GenBank/DDBJ whole genome shotgun (WGS) entry which is preliminary data.</text>
</comment>
<organism evidence="2 3">
    <name type="scientific">Dunaliella salina</name>
    <name type="common">Green alga</name>
    <name type="synonym">Protococcus salinus</name>
    <dbReference type="NCBI Taxonomy" id="3046"/>
    <lineage>
        <taxon>Eukaryota</taxon>
        <taxon>Viridiplantae</taxon>
        <taxon>Chlorophyta</taxon>
        <taxon>core chlorophytes</taxon>
        <taxon>Chlorophyceae</taxon>
        <taxon>CS clade</taxon>
        <taxon>Chlamydomonadales</taxon>
        <taxon>Dunaliellaceae</taxon>
        <taxon>Dunaliella</taxon>
    </lineage>
</organism>
<dbReference type="InterPro" id="IPR011990">
    <property type="entry name" value="TPR-like_helical_dom_sf"/>
</dbReference>
<name>A0ABQ7H9K7_DUNSA</name>
<gene>
    <name evidence="2" type="ORF">DUNSADRAFT_14445</name>
</gene>
<proteinExistence type="predicted"/>
<feature type="region of interest" description="Disordered" evidence="1">
    <location>
        <begin position="683"/>
        <end position="785"/>
    </location>
</feature>
<evidence type="ECO:0000313" key="2">
    <source>
        <dbReference type="EMBL" id="KAF5843529.1"/>
    </source>
</evidence>
<dbReference type="PANTHER" id="PTHR23082:SF0">
    <property type="entry name" value="GENERAL TRANSCRIPTION FACTOR 3C POLYPEPTIDE 3"/>
    <property type="match status" value="1"/>
</dbReference>
<feature type="compositionally biased region" description="Low complexity" evidence="1">
    <location>
        <begin position="758"/>
        <end position="768"/>
    </location>
</feature>
<feature type="compositionally biased region" description="Basic and acidic residues" evidence="1">
    <location>
        <begin position="234"/>
        <end position="257"/>
    </location>
</feature>
<dbReference type="PANTHER" id="PTHR23082">
    <property type="entry name" value="TRANSCRIPTION INITIATION FACTOR IIIC TFIIIC , POLYPEPTIDE 3-RELATED"/>
    <property type="match status" value="1"/>
</dbReference>
<dbReference type="InterPro" id="IPR039340">
    <property type="entry name" value="Tfc4/TFIIIC-102/Sfc4"/>
</dbReference>
<evidence type="ECO:0008006" key="4">
    <source>
        <dbReference type="Google" id="ProtNLM"/>
    </source>
</evidence>
<dbReference type="Gene3D" id="1.25.40.10">
    <property type="entry name" value="Tetratricopeptide repeat domain"/>
    <property type="match status" value="2"/>
</dbReference>
<feature type="region of interest" description="Disordered" evidence="1">
    <location>
        <begin position="232"/>
        <end position="257"/>
    </location>
</feature>
<accession>A0ABQ7H9K7</accession>
<sequence length="861" mass="92060">MGPGRAGKGDPAAPNENFDMTDVNILAELYMQLGSFTETHALITRARQAIKQLQQEETCGEPGQDAQEEALPIDLAVKDGLCLAHLGRLEEADAMLAGLRADEEVTSLYPDLTLDVGCALATMGQHARALDYLCRLLVVPEFGSDQALWARLLTCHRALGNMEPMVTLYKSRLEEMAKDDLSYLETATTLAELYIECGRTEEALAFMPKLDESILKLQQGAAANAAAAAATSRSLDEQHKQARAQAEAEGKAGPDNKWLDQRPQFIQAVLPLVQDALESLAADSAAMKNPSLPRELARAISRRRMLESKGRGASRANLLEGEESTVFQGKPVRKDRRKAHVREADEMADAYFAGLGLTDVGSESAAGSTSAAAAAGLQGDGTGGRSELQRAVSRFRMHRAAALRALFTDEEGLHTFTELLSALVAEGQAQEAADLSRRAMELCGGQSRWFPRARRDVVTLILDAVMHVKAVLGRWPASCRVWSRFSRAVAALGPLGTRSWSFVINSARRRCPESVPAMIMQGHAHAFHGKFNEALSEYFQAYRFWPDEPLLLLSIGVAFIRLACSEKVADRNRAVLQGFAFLQAYSHQRGSKLLHESLYNIGRAAHALGLAGIAHHFYITCLASSRPSPDANQEGEAAGVNAMQLHGTARVQHLHQQQHQQQHGRQPQGAVTFGTDVEMAEVGESAKHTRDAGSASVDAEGPHSCQVEPNQAPHSPAPSRGSGGTQASAAAAAASAAATHQGGDGMQAGSVAAAHQAGIPGSGSSPEPGGSGGGQQRQPPGLWRRRKMRYTVTAGQGVAVTRGMGPGEGGSTALGVGNMLDDVPGSLDLSQETAHNLAIMYRASGATALVHRLYRRFLTIT</sequence>
<keyword evidence="3" id="KW-1185">Reference proteome</keyword>
<dbReference type="EMBL" id="MU069441">
    <property type="protein sequence ID" value="KAF5843529.1"/>
    <property type="molecule type" value="Genomic_DNA"/>
</dbReference>
<feature type="compositionally biased region" description="Low complexity" evidence="1">
    <location>
        <begin position="727"/>
        <end position="738"/>
    </location>
</feature>
<dbReference type="SUPFAM" id="SSF48452">
    <property type="entry name" value="TPR-like"/>
    <property type="match status" value="2"/>
</dbReference>